<evidence type="ECO:0000256" key="1">
    <source>
        <dbReference type="SAM" id="MobiDB-lite"/>
    </source>
</evidence>
<feature type="signal peptide" evidence="2">
    <location>
        <begin position="1"/>
        <end position="27"/>
    </location>
</feature>
<dbReference type="AlphaFoldDB" id="A0A8T0GD87"/>
<keyword evidence="4" id="KW-1185">Reference proteome</keyword>
<gene>
    <name evidence="3" type="ORF">KC19_11G091800</name>
</gene>
<evidence type="ECO:0000256" key="2">
    <source>
        <dbReference type="SAM" id="SignalP"/>
    </source>
</evidence>
<feature type="region of interest" description="Disordered" evidence="1">
    <location>
        <begin position="150"/>
        <end position="180"/>
    </location>
</feature>
<name>A0A8T0GD87_CERPU</name>
<feature type="non-terminal residue" evidence="3">
    <location>
        <position position="1"/>
    </location>
</feature>
<protein>
    <submittedName>
        <fullName evidence="3">Uncharacterized protein</fullName>
    </submittedName>
</protein>
<dbReference type="EMBL" id="CM026432">
    <property type="protein sequence ID" value="KAG0556970.1"/>
    <property type="molecule type" value="Genomic_DNA"/>
</dbReference>
<sequence length="205" mass="22955">LRNGASSTYNLIIVLVLTTVEVPRLHASPLARGARQRSRSLAINTLRNLPLTTTELHRNIPRANTEPAHLISSPLARKARLVILPRLGALHLRLVEDRHSNPDRKPRHSHANRHQRILVELQRPHNKRPLPAPRSHSTLDEICPRLRQEGSFRGDGFGARGGDGGARAPAHERRRHGSGRSSPLLRWLWCASLGRIRGPRGDVLE</sequence>
<evidence type="ECO:0000313" key="4">
    <source>
        <dbReference type="Proteomes" id="UP000822688"/>
    </source>
</evidence>
<feature type="chain" id="PRO_5035807780" evidence="2">
    <location>
        <begin position="28"/>
        <end position="205"/>
    </location>
</feature>
<reference evidence="3 4" key="1">
    <citation type="submission" date="2020-06" db="EMBL/GenBank/DDBJ databases">
        <title>WGS assembly of Ceratodon purpureus strain R40.</title>
        <authorList>
            <person name="Carey S.B."/>
            <person name="Jenkins J."/>
            <person name="Shu S."/>
            <person name="Lovell J.T."/>
            <person name="Sreedasyam A."/>
            <person name="Maumus F."/>
            <person name="Tiley G.P."/>
            <person name="Fernandez-Pozo N."/>
            <person name="Barry K."/>
            <person name="Chen C."/>
            <person name="Wang M."/>
            <person name="Lipzen A."/>
            <person name="Daum C."/>
            <person name="Saski C.A."/>
            <person name="Payton A.C."/>
            <person name="Mcbreen J.C."/>
            <person name="Conrad R.E."/>
            <person name="Kollar L.M."/>
            <person name="Olsson S."/>
            <person name="Huttunen S."/>
            <person name="Landis J.B."/>
            <person name="Wickett N.J."/>
            <person name="Johnson M.G."/>
            <person name="Rensing S.A."/>
            <person name="Grimwood J."/>
            <person name="Schmutz J."/>
            <person name="Mcdaniel S.F."/>
        </authorList>
    </citation>
    <scope>NUCLEOTIDE SEQUENCE [LARGE SCALE GENOMIC DNA]</scope>
    <source>
        <strain evidence="3 4">R40</strain>
    </source>
</reference>
<comment type="caution">
    <text evidence="3">The sequence shown here is derived from an EMBL/GenBank/DDBJ whole genome shotgun (WGS) entry which is preliminary data.</text>
</comment>
<keyword evidence="2" id="KW-0732">Signal</keyword>
<proteinExistence type="predicted"/>
<accession>A0A8T0GD87</accession>
<evidence type="ECO:0000313" key="3">
    <source>
        <dbReference type="EMBL" id="KAG0556970.1"/>
    </source>
</evidence>
<organism evidence="3 4">
    <name type="scientific">Ceratodon purpureus</name>
    <name type="common">Fire moss</name>
    <name type="synonym">Dicranum purpureum</name>
    <dbReference type="NCBI Taxonomy" id="3225"/>
    <lineage>
        <taxon>Eukaryota</taxon>
        <taxon>Viridiplantae</taxon>
        <taxon>Streptophyta</taxon>
        <taxon>Embryophyta</taxon>
        <taxon>Bryophyta</taxon>
        <taxon>Bryophytina</taxon>
        <taxon>Bryopsida</taxon>
        <taxon>Dicranidae</taxon>
        <taxon>Pseudoditrichales</taxon>
        <taxon>Ditrichaceae</taxon>
        <taxon>Ceratodon</taxon>
    </lineage>
</organism>
<dbReference type="Proteomes" id="UP000822688">
    <property type="component" value="Chromosome 11"/>
</dbReference>
<feature type="compositionally biased region" description="Gly residues" evidence="1">
    <location>
        <begin position="153"/>
        <end position="165"/>
    </location>
</feature>